<accession>A0ABD1PGE3</accession>
<dbReference type="InterPro" id="IPR050410">
    <property type="entry name" value="CCR4/nocturin_mRNA_transcr"/>
</dbReference>
<dbReference type="FunFam" id="3.60.10.10:FF:000080">
    <property type="entry name" value="Carbon catabolite repressor protein 4 homolog 3"/>
    <property type="match status" value="1"/>
</dbReference>
<comment type="caution">
    <text evidence="3">The sequence shown here is derived from an EMBL/GenBank/DDBJ whole genome shotgun (WGS) entry which is preliminary data.</text>
</comment>
<dbReference type="PANTHER" id="PTHR12121:SF74">
    <property type="entry name" value="CARBON CATABOLITE REPRESSOR PROTEIN 4 HOMOLOG 5"/>
    <property type="match status" value="1"/>
</dbReference>
<evidence type="ECO:0000313" key="4">
    <source>
        <dbReference type="Proteomes" id="UP001604336"/>
    </source>
</evidence>
<proteinExistence type="predicted"/>
<dbReference type="InterPro" id="IPR036691">
    <property type="entry name" value="Endo/exonu/phosph_ase_sf"/>
</dbReference>
<protein>
    <submittedName>
        <fullName evidence="3">Carbon catabolite repressor protein 45</fullName>
    </submittedName>
</protein>
<organism evidence="3 4">
    <name type="scientific">Abeliophyllum distichum</name>
    <dbReference type="NCBI Taxonomy" id="126358"/>
    <lineage>
        <taxon>Eukaryota</taxon>
        <taxon>Viridiplantae</taxon>
        <taxon>Streptophyta</taxon>
        <taxon>Embryophyta</taxon>
        <taxon>Tracheophyta</taxon>
        <taxon>Spermatophyta</taxon>
        <taxon>Magnoliopsida</taxon>
        <taxon>eudicotyledons</taxon>
        <taxon>Gunneridae</taxon>
        <taxon>Pentapetalae</taxon>
        <taxon>asterids</taxon>
        <taxon>lamiids</taxon>
        <taxon>Lamiales</taxon>
        <taxon>Oleaceae</taxon>
        <taxon>Forsythieae</taxon>
        <taxon>Abeliophyllum</taxon>
    </lineage>
</organism>
<gene>
    <name evidence="3" type="ORF">Adt_45534</name>
</gene>
<keyword evidence="4" id="KW-1185">Reference proteome</keyword>
<dbReference type="PANTHER" id="PTHR12121">
    <property type="entry name" value="CARBON CATABOLITE REPRESSOR PROTEIN 4"/>
    <property type="match status" value="1"/>
</dbReference>
<sequence length="649" mass="75352">MGRDGDGDGDGGSRPCTVEQSPHPRNSSSKSPQPHHSQHRRKKRKIIFSETENQSQALIQTKILAPISTRTSHANSYKHTHHARKERQHRKRKESRSEYGLRQWTYSTHYASNCVGKVILVSYNILGVENAAKHPQLYRRVSPKYLDWEYRKKLLCKEIRGYRPSILCLQEVDRFDDLNDLLGKDGFKGVHKARAGEACDGCAIFWKNELFTLLHEETIEFQRFGLRNNVAQFCVLKMNDNFLGADSTARSSWAMSSRSVLVGNIHVLYNPKRGDIKLGQTRLLLEKAYKLSQEWGSIPVVITGDLNSLPQSAMYQFISSSELHVQLHDRRQISGQICPAEYPRFHTKSNWTRRPSMHRWTDEELMLATGSRLSHLSHHLKLSSAYAGVPGSSKTRDKVGEPLATSFHSMFTGTVDYIWHTPEFVPTRVLETLPMSILRETGGLPSKKWGSDHLALVCELAIANDAHQIAFCFNAKAMATWLPQLDYDLWRTYPELYPEPNCNAKKFFEWFHSINHWMKKFHIYMGHYTHFSHIRDYAVLQFDLHKDWETYSKEFRTFRRKMVEINQTIPPKIWPNIDDDAPWECLPMPYAKRLQEDIEIHMKKNYPQYNYYNLPHPDSVNFDVSWGHLYLGRPTEILGQTSKYGENTP</sequence>
<dbReference type="AlphaFoldDB" id="A0ABD1PGE3"/>
<name>A0ABD1PGE3_9LAMI</name>
<dbReference type="Proteomes" id="UP001604336">
    <property type="component" value="Unassembled WGS sequence"/>
</dbReference>
<dbReference type="InterPro" id="IPR005135">
    <property type="entry name" value="Endo/exonuclease/phosphatase"/>
</dbReference>
<feature type="region of interest" description="Disordered" evidence="1">
    <location>
        <begin position="1"/>
        <end position="43"/>
    </location>
</feature>
<evidence type="ECO:0000313" key="3">
    <source>
        <dbReference type="EMBL" id="KAL2462114.1"/>
    </source>
</evidence>
<feature type="domain" description="Endonuclease/exonuclease/phosphatase" evidence="2">
    <location>
        <begin position="122"/>
        <end position="453"/>
    </location>
</feature>
<feature type="compositionally biased region" description="Basic residues" evidence="1">
    <location>
        <begin position="76"/>
        <end position="94"/>
    </location>
</feature>
<dbReference type="EMBL" id="JBFOLK010000014">
    <property type="protein sequence ID" value="KAL2462114.1"/>
    <property type="molecule type" value="Genomic_DNA"/>
</dbReference>
<reference evidence="4" key="1">
    <citation type="submission" date="2024-07" db="EMBL/GenBank/DDBJ databases">
        <title>Two chromosome-level genome assemblies of Korean endemic species Abeliophyllum distichum and Forsythia ovata (Oleaceae).</title>
        <authorList>
            <person name="Jang H."/>
        </authorList>
    </citation>
    <scope>NUCLEOTIDE SEQUENCE [LARGE SCALE GENOMIC DNA]</scope>
</reference>
<dbReference type="SUPFAM" id="SSF56219">
    <property type="entry name" value="DNase I-like"/>
    <property type="match status" value="1"/>
</dbReference>
<evidence type="ECO:0000256" key="1">
    <source>
        <dbReference type="SAM" id="MobiDB-lite"/>
    </source>
</evidence>
<dbReference type="Gene3D" id="3.60.10.10">
    <property type="entry name" value="Endonuclease/exonuclease/phosphatase"/>
    <property type="match status" value="1"/>
</dbReference>
<evidence type="ECO:0000259" key="2">
    <source>
        <dbReference type="Pfam" id="PF03372"/>
    </source>
</evidence>
<feature type="region of interest" description="Disordered" evidence="1">
    <location>
        <begin position="71"/>
        <end position="98"/>
    </location>
</feature>
<dbReference type="Pfam" id="PF03372">
    <property type="entry name" value="Exo_endo_phos"/>
    <property type="match status" value="1"/>
</dbReference>